<dbReference type="AlphaFoldDB" id="A0A7M7QNI5"/>
<dbReference type="SMR" id="A0A7M7QNI5"/>
<evidence type="ECO:0000313" key="2">
    <source>
        <dbReference type="EnsemblMetazoa" id="XP_031788319"/>
    </source>
</evidence>
<sequence>MFVTSKFYNFILNFLYITYFLCTTFILPLYYRELIGYIDHIIAPGKVGQKTGKTYDLFKFVLTNGSKGRVMCLIWGLELIKKYQSEIANNRILHIDLAYTKAAQMNNEKETLNVLPFEIIIQKVTVVVYRGIHLTRPDTPESTPTEVDFESIKEAIGMISISGYVKSKFALSSTRYENMTYGCGAITDGTFKLTIQIGYVPIELEKGTYVRVVGSVVNTDGMLKVTCKTSSDITPVEDHAVMPPHLLIRGTQQIIVPKRKLNED</sequence>
<dbReference type="EnsemblMetazoa" id="XM_031932459">
    <property type="protein sequence ID" value="XP_031788319"/>
    <property type="gene ID" value="LOC116417726"/>
</dbReference>
<dbReference type="RefSeq" id="XP_031788319.1">
    <property type="nucleotide sequence ID" value="XM_031932459.1"/>
</dbReference>
<evidence type="ECO:0000313" key="3">
    <source>
        <dbReference type="Proteomes" id="UP000002358"/>
    </source>
</evidence>
<keyword evidence="1" id="KW-0472">Membrane</keyword>
<keyword evidence="1" id="KW-1133">Transmembrane helix</keyword>
<protein>
    <submittedName>
        <fullName evidence="2">Uncharacterized protein</fullName>
    </submittedName>
</protein>
<dbReference type="Proteomes" id="UP000002358">
    <property type="component" value="Unassembled WGS sequence"/>
</dbReference>
<evidence type="ECO:0000256" key="1">
    <source>
        <dbReference type="SAM" id="Phobius"/>
    </source>
</evidence>
<feature type="transmembrane region" description="Helical" evidence="1">
    <location>
        <begin position="7"/>
        <end position="31"/>
    </location>
</feature>
<dbReference type="KEGG" id="nvi:116417726"/>
<dbReference type="GeneID" id="116417726"/>
<name>A0A7M7QNI5_NASVI</name>
<reference evidence="2" key="1">
    <citation type="submission" date="2021-01" db="UniProtKB">
        <authorList>
            <consortium name="EnsemblMetazoa"/>
        </authorList>
    </citation>
    <scope>IDENTIFICATION</scope>
</reference>
<proteinExistence type="predicted"/>
<accession>A0A7M7QNI5</accession>
<dbReference type="InParanoid" id="A0A7M7QNI5"/>
<organism evidence="2 3">
    <name type="scientific">Nasonia vitripennis</name>
    <name type="common">Parasitic wasp</name>
    <dbReference type="NCBI Taxonomy" id="7425"/>
    <lineage>
        <taxon>Eukaryota</taxon>
        <taxon>Metazoa</taxon>
        <taxon>Ecdysozoa</taxon>
        <taxon>Arthropoda</taxon>
        <taxon>Hexapoda</taxon>
        <taxon>Insecta</taxon>
        <taxon>Pterygota</taxon>
        <taxon>Neoptera</taxon>
        <taxon>Endopterygota</taxon>
        <taxon>Hymenoptera</taxon>
        <taxon>Apocrita</taxon>
        <taxon>Proctotrupomorpha</taxon>
        <taxon>Chalcidoidea</taxon>
        <taxon>Pteromalidae</taxon>
        <taxon>Pteromalinae</taxon>
        <taxon>Nasonia</taxon>
    </lineage>
</organism>
<keyword evidence="1" id="KW-0812">Transmembrane</keyword>
<keyword evidence="3" id="KW-1185">Reference proteome</keyword>
<dbReference type="OrthoDB" id="7701182at2759"/>